<gene>
    <name evidence="1" type="ORF">OCU04_012942</name>
</gene>
<protein>
    <submittedName>
        <fullName evidence="1">Uncharacterized protein</fullName>
    </submittedName>
</protein>
<organism evidence="1 2">
    <name type="scientific">Sclerotinia nivalis</name>
    <dbReference type="NCBI Taxonomy" id="352851"/>
    <lineage>
        <taxon>Eukaryota</taxon>
        <taxon>Fungi</taxon>
        <taxon>Dikarya</taxon>
        <taxon>Ascomycota</taxon>
        <taxon>Pezizomycotina</taxon>
        <taxon>Leotiomycetes</taxon>
        <taxon>Helotiales</taxon>
        <taxon>Sclerotiniaceae</taxon>
        <taxon>Sclerotinia</taxon>
    </lineage>
</organism>
<keyword evidence="2" id="KW-1185">Reference proteome</keyword>
<dbReference type="AlphaFoldDB" id="A0A9X0DEP9"/>
<dbReference type="Proteomes" id="UP001152300">
    <property type="component" value="Unassembled WGS sequence"/>
</dbReference>
<sequence length="75" mass="8941">MVKTTPNPHFYVEEYEVYKYKLRHGHSSALNMTSTDDKSEAHAWREELKEFMGWNIKASNRIRGCHVMEPQREDV</sequence>
<evidence type="ECO:0000313" key="2">
    <source>
        <dbReference type="Proteomes" id="UP001152300"/>
    </source>
</evidence>
<name>A0A9X0DEP9_9HELO</name>
<evidence type="ECO:0000313" key="1">
    <source>
        <dbReference type="EMBL" id="KAJ8058083.1"/>
    </source>
</evidence>
<reference evidence="1" key="1">
    <citation type="submission" date="2022-11" db="EMBL/GenBank/DDBJ databases">
        <title>Genome Resource of Sclerotinia nivalis Strain SnTB1, a Plant Pathogen Isolated from American Ginseng.</title>
        <authorList>
            <person name="Fan S."/>
        </authorList>
    </citation>
    <scope>NUCLEOTIDE SEQUENCE</scope>
    <source>
        <strain evidence="1">SnTB1</strain>
    </source>
</reference>
<comment type="caution">
    <text evidence="1">The sequence shown here is derived from an EMBL/GenBank/DDBJ whole genome shotgun (WGS) entry which is preliminary data.</text>
</comment>
<dbReference type="EMBL" id="JAPEIS010000017">
    <property type="protein sequence ID" value="KAJ8058083.1"/>
    <property type="molecule type" value="Genomic_DNA"/>
</dbReference>
<accession>A0A9X0DEP9</accession>
<proteinExistence type="predicted"/>